<dbReference type="AlphaFoldDB" id="A0A168RIK4"/>
<comment type="caution">
    <text evidence="2">The sequence shown here is derived from an EMBL/GenBank/DDBJ whole genome shotgun (WGS) entry which is preliminary data.</text>
</comment>
<dbReference type="STRING" id="29557.MGALLINA_02400"/>
<dbReference type="RefSeq" id="WP_063626040.1">
    <property type="nucleotide sequence ID" value="NZ_LVLH01000027.1"/>
</dbReference>
<dbReference type="Pfam" id="PF04991">
    <property type="entry name" value="LicD"/>
    <property type="match status" value="1"/>
</dbReference>
<proteinExistence type="predicted"/>
<evidence type="ECO:0000259" key="1">
    <source>
        <dbReference type="Pfam" id="PF04991"/>
    </source>
</evidence>
<dbReference type="InterPro" id="IPR052942">
    <property type="entry name" value="LPS_cholinephosphotransferase"/>
</dbReference>
<dbReference type="EMBL" id="LVLH01000027">
    <property type="protein sequence ID" value="OAB49019.1"/>
    <property type="molecule type" value="Genomic_DNA"/>
</dbReference>
<dbReference type="GO" id="GO:0016740">
    <property type="term" value="F:transferase activity"/>
    <property type="evidence" value="ECO:0007669"/>
    <property type="project" value="UniProtKB-KW"/>
</dbReference>
<feature type="domain" description="LicD/FKTN/FKRP nucleotidyltransferase" evidence="1">
    <location>
        <begin position="31"/>
        <end position="247"/>
    </location>
</feature>
<organism evidence="2 3">
    <name type="scientific">Mycoplasmopsis gallinarum</name>
    <dbReference type="NCBI Taxonomy" id="29557"/>
    <lineage>
        <taxon>Bacteria</taxon>
        <taxon>Bacillati</taxon>
        <taxon>Mycoplasmatota</taxon>
        <taxon>Mycoplasmoidales</taxon>
        <taxon>Metamycoplasmataceae</taxon>
        <taxon>Mycoplasmopsis</taxon>
    </lineage>
</organism>
<dbReference type="NCBIfam" id="NF045866">
    <property type="entry name" value="GGPL_Ptran_Mf1"/>
    <property type="match status" value="1"/>
</dbReference>
<evidence type="ECO:0000313" key="2">
    <source>
        <dbReference type="EMBL" id="OAB49019.1"/>
    </source>
</evidence>
<dbReference type="PATRIC" id="fig|29557.3.peg.226"/>
<reference evidence="2 3" key="1">
    <citation type="submission" date="2016-03" db="EMBL/GenBank/DDBJ databases">
        <title>Genome sequence of Mycoplasma gallinarum strain Mgn_IPT.</title>
        <authorList>
            <person name="Yacoub E."/>
            <person name="Sirand-Pugnet P."/>
            <person name="Barre A."/>
            <person name="Maurier F."/>
            <person name="Blanchard A."/>
            <person name="Ben Abdelmoumen B.M."/>
        </authorList>
    </citation>
    <scope>NUCLEOTIDE SEQUENCE [LARGE SCALE GENOMIC DNA]</scope>
    <source>
        <strain evidence="2 3">Mgn_IPT</strain>
    </source>
</reference>
<name>A0A168RIK4_9BACT</name>
<accession>A0A168RIK4</accession>
<dbReference type="PANTHER" id="PTHR43404">
    <property type="entry name" value="LIPOPOLYSACCHARIDE CHOLINEPHOSPHOTRANSFERASE LICD"/>
    <property type="match status" value="1"/>
</dbReference>
<dbReference type="Proteomes" id="UP000076983">
    <property type="component" value="Unassembled WGS sequence"/>
</dbReference>
<dbReference type="PANTHER" id="PTHR43404:SF2">
    <property type="entry name" value="LIPOPOLYSACCHARIDE CHOLINEPHOSPHOTRANSFERASE LICD"/>
    <property type="match status" value="1"/>
</dbReference>
<dbReference type="InterPro" id="IPR007074">
    <property type="entry name" value="LicD/FKTN/FKRP_NTP_transf"/>
</dbReference>
<keyword evidence="2" id="KW-0808">Transferase</keyword>
<dbReference type="OrthoDB" id="398797at2"/>
<dbReference type="GO" id="GO:0009100">
    <property type="term" value="P:glycoprotein metabolic process"/>
    <property type="evidence" value="ECO:0007669"/>
    <property type="project" value="UniProtKB-ARBA"/>
</dbReference>
<keyword evidence="3" id="KW-1185">Reference proteome</keyword>
<gene>
    <name evidence="2" type="ORF">MGALLINA_02400</name>
</gene>
<evidence type="ECO:0000313" key="3">
    <source>
        <dbReference type="Proteomes" id="UP000076983"/>
    </source>
</evidence>
<protein>
    <submittedName>
        <fullName evidence="2">Putative nucleotidyltransferase, LicD family protein</fullName>
    </submittedName>
</protein>
<sequence>MHSNSEIKLCNEIKTRQTKNFELLLEFDQICKANNLFYTLAYGTALGAIRDQNLIPWDCDIDVIIDLKTYEFLKKHYANRILDNQYSHHCYQFPRFIFANDVDEKNEKPIFIDMFILIPTTIKKVKKYINSFKNKADATKGYFNRNIFFIQPKLMKFVQKLLKFFLFKNKTLTIDSSINQLLESNWNKNDPDSLYVLSIWPSNFKKIKNQHLLKNQYVLNDLTTVSINNHQFSFFKDKEVIMEQWYGPNWKIPIQEKNWYFYGYYEKGKKKAD</sequence>